<accession>A0A4U8WCB8</accession>
<dbReference type="NCBIfam" id="TIGR01200">
    <property type="entry name" value="GLPGLI"/>
    <property type="match status" value="1"/>
</dbReference>
<evidence type="ECO:0000313" key="1">
    <source>
        <dbReference type="EMBL" id="VFB03783.1"/>
    </source>
</evidence>
<dbReference type="EMBL" id="LR215974">
    <property type="protein sequence ID" value="VFB03783.1"/>
    <property type="molecule type" value="Genomic_DNA"/>
</dbReference>
<evidence type="ECO:0000313" key="2">
    <source>
        <dbReference type="Proteomes" id="UP000290013"/>
    </source>
</evidence>
<dbReference type="Pfam" id="PF09697">
    <property type="entry name" value="Porph_ging"/>
    <property type="match status" value="1"/>
</dbReference>
<name>A0A4U8WCB8_9FLAO</name>
<protein>
    <submittedName>
        <fullName evidence="1">GLPGLI family protein</fullName>
    </submittedName>
</protein>
<proteinExistence type="predicted"/>
<dbReference type="Proteomes" id="UP000290013">
    <property type="component" value="Chromosome"/>
</dbReference>
<gene>
    <name evidence="1" type="ORF">NCTC12078_01799</name>
</gene>
<dbReference type="AlphaFoldDB" id="A0A4U8WCB8"/>
<sequence>MAYIIFIQSLFVRRGIFYVNVIFNSKIIDIFTETNFMYRFLLLLLPVFFSAQNHRFIYEVNFKKDSTENLYAKEFYFLDIGSEEILYYGKDYFVLDSLRKNNLSIEFKTMPSLTNITIHKNGSSNYDEYELLEYDMVKLSSENKQNWKLLNDKKQIDQYNVQKAETFWGGRKWTAWFTTEIPFQEGPYKFSGLPGMILELKDDQNNYSFKVIRSYKLDIVQDKDMFGIFLKNAAPVSLQKYYKIKLSHYQDPLSFLKNGMMDLKDYEGVFLKDGTKVTRENQKQVIEQQQKIIRKYNNPIEVDKAIKYTQ</sequence>
<dbReference type="InterPro" id="IPR005901">
    <property type="entry name" value="GLPGLI"/>
</dbReference>
<reference evidence="1 2" key="1">
    <citation type="submission" date="2019-02" db="EMBL/GenBank/DDBJ databases">
        <authorList>
            <consortium name="Pathogen Informatics"/>
        </authorList>
    </citation>
    <scope>NUCLEOTIDE SEQUENCE [LARGE SCALE GENOMIC DNA]</scope>
    <source>
        <strain evidence="1 2">3012STDY6944375</strain>
    </source>
</reference>
<dbReference type="KEGG" id="ctai:NCTC12078_01799"/>
<organism evidence="1 2">
    <name type="scientific">Chryseobacterium taihuense</name>
    <dbReference type="NCBI Taxonomy" id="1141221"/>
    <lineage>
        <taxon>Bacteria</taxon>
        <taxon>Pseudomonadati</taxon>
        <taxon>Bacteroidota</taxon>
        <taxon>Flavobacteriia</taxon>
        <taxon>Flavobacteriales</taxon>
        <taxon>Weeksellaceae</taxon>
        <taxon>Chryseobacterium group</taxon>
        <taxon>Chryseobacterium</taxon>
    </lineage>
</organism>